<dbReference type="Gene3D" id="1.20.1250.20">
    <property type="entry name" value="MFS general substrate transporter like domains"/>
    <property type="match status" value="1"/>
</dbReference>
<dbReference type="EMBL" id="JAOPGA020000856">
    <property type="protein sequence ID" value="KAL0482462.1"/>
    <property type="molecule type" value="Genomic_DNA"/>
</dbReference>
<keyword evidence="3 4" id="KW-0472">Membrane</keyword>
<gene>
    <name evidence="5" type="ORF">AKO1_000459</name>
</gene>
<feature type="transmembrane region" description="Helical" evidence="4">
    <location>
        <begin position="109"/>
        <end position="133"/>
    </location>
</feature>
<feature type="transmembrane region" description="Helical" evidence="4">
    <location>
        <begin position="213"/>
        <end position="237"/>
    </location>
</feature>
<feature type="transmembrane region" description="Helical" evidence="4">
    <location>
        <begin position="277"/>
        <end position="297"/>
    </location>
</feature>
<feature type="transmembrane region" description="Helical" evidence="4">
    <location>
        <begin position="32"/>
        <end position="56"/>
    </location>
</feature>
<evidence type="ECO:0000256" key="3">
    <source>
        <dbReference type="ARBA" id="ARBA00023136"/>
    </source>
</evidence>
<feature type="transmembrane region" description="Helical" evidence="4">
    <location>
        <begin position="430"/>
        <end position="453"/>
    </location>
</feature>
<feature type="transmembrane region" description="Helical" evidence="4">
    <location>
        <begin position="401"/>
        <end position="424"/>
    </location>
</feature>
<feature type="transmembrane region" description="Helical" evidence="4">
    <location>
        <begin position="370"/>
        <end position="389"/>
    </location>
</feature>
<keyword evidence="5" id="KW-0813">Transport</keyword>
<keyword evidence="1 4" id="KW-0812">Transmembrane</keyword>
<evidence type="ECO:0000256" key="2">
    <source>
        <dbReference type="ARBA" id="ARBA00022989"/>
    </source>
</evidence>
<comment type="caution">
    <text evidence="5">The sequence shown here is derived from an EMBL/GenBank/DDBJ whole genome shotgun (WGS) entry which is preliminary data.</text>
</comment>
<evidence type="ECO:0000313" key="6">
    <source>
        <dbReference type="Proteomes" id="UP001431209"/>
    </source>
</evidence>
<accession>A0AAW2YY86</accession>
<feature type="transmembrane region" description="Helical" evidence="4">
    <location>
        <begin position="317"/>
        <end position="335"/>
    </location>
</feature>
<dbReference type="Proteomes" id="UP001431209">
    <property type="component" value="Unassembled WGS sequence"/>
</dbReference>
<feature type="transmembrane region" description="Helical" evidence="4">
    <location>
        <begin position="68"/>
        <end position="88"/>
    </location>
</feature>
<feature type="transmembrane region" description="Helical" evidence="4">
    <location>
        <begin position="139"/>
        <end position="165"/>
    </location>
</feature>
<feature type="transmembrane region" description="Helical" evidence="4">
    <location>
        <begin position="172"/>
        <end position="193"/>
    </location>
</feature>
<dbReference type="PANTHER" id="PTHR23121">
    <property type="entry name" value="SODIUM-DEPENDENT GLUCOSE TRANSPORTER 1"/>
    <property type="match status" value="1"/>
</dbReference>
<name>A0AAW2YY86_9EUKA</name>
<evidence type="ECO:0000313" key="5">
    <source>
        <dbReference type="EMBL" id="KAL0482462.1"/>
    </source>
</evidence>
<evidence type="ECO:0000256" key="1">
    <source>
        <dbReference type="ARBA" id="ARBA00022692"/>
    </source>
</evidence>
<keyword evidence="5" id="KW-0762">Sugar transport</keyword>
<dbReference type="GO" id="GO:0022857">
    <property type="term" value="F:transmembrane transporter activity"/>
    <property type="evidence" value="ECO:0007669"/>
    <property type="project" value="InterPro"/>
</dbReference>
<dbReference type="Pfam" id="PF07690">
    <property type="entry name" value="MFS_1"/>
    <property type="match status" value="1"/>
</dbReference>
<dbReference type="PANTHER" id="PTHR23121:SF9">
    <property type="entry name" value="SODIUM-DEPENDENT GLUCOSE TRANSPORTER 1"/>
    <property type="match status" value="1"/>
</dbReference>
<evidence type="ECO:0000256" key="4">
    <source>
        <dbReference type="SAM" id="Phobius"/>
    </source>
</evidence>
<dbReference type="SUPFAM" id="SSF103473">
    <property type="entry name" value="MFS general substrate transporter"/>
    <property type="match status" value="1"/>
</dbReference>
<dbReference type="AlphaFoldDB" id="A0AAW2YY86"/>
<protein>
    <submittedName>
        <fullName evidence="5">Na+ dependent glucose transporter</fullName>
    </submittedName>
</protein>
<organism evidence="5 6">
    <name type="scientific">Acrasis kona</name>
    <dbReference type="NCBI Taxonomy" id="1008807"/>
    <lineage>
        <taxon>Eukaryota</taxon>
        <taxon>Discoba</taxon>
        <taxon>Heterolobosea</taxon>
        <taxon>Tetramitia</taxon>
        <taxon>Eutetramitia</taxon>
        <taxon>Acrasidae</taxon>
        <taxon>Acrasis</taxon>
    </lineage>
</organism>
<dbReference type="InterPro" id="IPR011701">
    <property type="entry name" value="MFS"/>
</dbReference>
<sequence length="457" mass="51342">MDKRLPEVDIQYSDRLRRVRSKSVDAKYKKTYILCYAFITLGLMFSILGPSILLLARLTRRKKEDISYAFTIRGAGYQITTLLVGFILDKFSVSSPTVIAIPRNGFLKYIIYRMNGILLTTSIFLMGTCMIITPFVHNYAVFLVLNLITAIAGGTVDCVSSVFAIRMWGKSATYYVTALHATYGIGAFVGPFYLQLVQNSMASFSSRHFPSYINTLSVAYVPIGLFVLTSLLLFAFVPFVDKKSSIREEGKRLAINDDDTQPVIQADLPWYKDRTQIVVGGLASLSLFLDSAVEGGFNSYISMYVFLYQRKHFQSTSSLLVSLYWFVFLCGRLAALPISKKLTIRQIMLPQGVVCVLVLLFLMLFPNHITIWICTPILGVAIACQYPCAFSAPTSQLNIKLSAFITSVMIVSASLGQTVCQTVIVHFLPYMFHILLAIFLFKMIIDVILLFSFTRRQ</sequence>
<dbReference type="InterPro" id="IPR036259">
    <property type="entry name" value="MFS_trans_sf"/>
</dbReference>
<keyword evidence="2 4" id="KW-1133">Transmembrane helix</keyword>
<keyword evidence="6" id="KW-1185">Reference proteome</keyword>
<reference evidence="5 6" key="1">
    <citation type="submission" date="2024-03" db="EMBL/GenBank/DDBJ databases">
        <title>The Acrasis kona genome and developmental transcriptomes reveal deep origins of eukaryotic multicellular pathways.</title>
        <authorList>
            <person name="Sheikh S."/>
            <person name="Fu C.-J."/>
            <person name="Brown M.W."/>
            <person name="Baldauf S.L."/>
        </authorList>
    </citation>
    <scope>NUCLEOTIDE SEQUENCE [LARGE SCALE GENOMIC DNA]</scope>
    <source>
        <strain evidence="5 6">ATCC MYA-3509</strain>
    </source>
</reference>
<feature type="transmembrane region" description="Helical" evidence="4">
    <location>
        <begin position="347"/>
        <end position="364"/>
    </location>
</feature>
<proteinExistence type="predicted"/>